<evidence type="ECO:0000313" key="5">
    <source>
        <dbReference type="EMBL" id="MCC0177700.1"/>
    </source>
</evidence>
<dbReference type="AlphaFoldDB" id="A0A964FFF3"/>
<dbReference type="InterPro" id="IPR036890">
    <property type="entry name" value="HATPase_C_sf"/>
</dbReference>
<reference evidence="5" key="1">
    <citation type="journal article" date="2021" name="Antonie Van Leeuwenhoek">
        <title>Draft genome and description of Waterburya agarophytonicola gen. nov. sp. nov. (Pleurocapsales, Cyanobacteria): a seaweed symbiont.</title>
        <authorList>
            <person name="Bonthond G."/>
            <person name="Shalygin S."/>
            <person name="Bayer T."/>
            <person name="Weinberger F."/>
        </authorList>
    </citation>
    <scope>NUCLEOTIDE SEQUENCE</scope>
    <source>
        <strain evidence="5">KI4</strain>
    </source>
</reference>
<dbReference type="Proteomes" id="UP000729733">
    <property type="component" value="Unassembled WGS sequence"/>
</dbReference>
<evidence type="ECO:0000259" key="4">
    <source>
        <dbReference type="PROSITE" id="PS50109"/>
    </source>
</evidence>
<feature type="domain" description="Histidine kinase" evidence="4">
    <location>
        <begin position="243"/>
        <end position="507"/>
    </location>
</feature>
<evidence type="ECO:0000256" key="1">
    <source>
        <dbReference type="ARBA" id="ARBA00000085"/>
    </source>
</evidence>
<dbReference type="Pfam" id="PF00512">
    <property type="entry name" value="HisKA"/>
    <property type="match status" value="1"/>
</dbReference>
<name>A0A964FFF3_9CYAN</name>
<sequence length="512" mass="57050">MTKPKNQLFCRLDNLTSSAREQLKLETLSKLGLLVSEAVPIFEEATQKAATFSGAPICILGLVVEQELWFKSTVGLSTTGLMNQIAAQRKISLRESFSTYVVDSQQPLVIDNTLSNAVFANSILTQHCGIKAYLGVPLIASNGLCIGTLEVMDWKERNFSERDTEYLALLARWCLGEFERDRLIKTKQDVSQVELDRPQWKKVHDSLLNLDDRVSSSNQLATETMTTEAKDRSSPIKIKLLSQLTQELRTPLTSVIGMASVLHREVYGPLTIKQREYLEIIHDSGQNLISLVDEIVNLGILNEQNSEINAGTVDIEMLCQQVINSLLEGAKQKQQELNLSVEPGNRIWSLDKEKVRQALYYLMTSIIEVSEPGGEVKVHVSRRHKALNIAVGISHPWLGEGFGEANAQSKAIAKALKKYSIPPLESNGFNAGMSDIALDNHQILTSSALMMTINDEYTIDKNANKVPRDLLGLLFCCHLTELHQGQVVVQGSINSSYRYVLQFSKAQIEHES</sequence>
<dbReference type="RefSeq" id="WP_229640764.1">
    <property type="nucleotide sequence ID" value="NZ_JADWDC010000027.1"/>
</dbReference>
<dbReference type="Gene3D" id="3.30.450.40">
    <property type="match status" value="1"/>
</dbReference>
<keyword evidence="3 5" id="KW-0808">Transferase</keyword>
<dbReference type="SUPFAM" id="SSF47384">
    <property type="entry name" value="Homodimeric domain of signal transducing histidine kinase"/>
    <property type="match status" value="1"/>
</dbReference>
<evidence type="ECO:0000256" key="3">
    <source>
        <dbReference type="ARBA" id="ARBA00022777"/>
    </source>
</evidence>
<dbReference type="InterPro" id="IPR003018">
    <property type="entry name" value="GAF"/>
</dbReference>
<proteinExistence type="predicted"/>
<dbReference type="InterPro" id="IPR003661">
    <property type="entry name" value="HisK_dim/P_dom"/>
</dbReference>
<gene>
    <name evidence="5" type="ORF">I4641_11990</name>
</gene>
<dbReference type="EC" id="2.7.13.3" evidence="2"/>
<dbReference type="InterPro" id="IPR036097">
    <property type="entry name" value="HisK_dim/P_sf"/>
</dbReference>
<dbReference type="SUPFAM" id="SSF55874">
    <property type="entry name" value="ATPase domain of HSP90 chaperone/DNA topoisomerase II/histidine kinase"/>
    <property type="match status" value="1"/>
</dbReference>
<keyword evidence="6" id="KW-1185">Reference proteome</keyword>
<dbReference type="PANTHER" id="PTHR43102">
    <property type="entry name" value="SLR1143 PROTEIN"/>
    <property type="match status" value="1"/>
</dbReference>
<dbReference type="Gene3D" id="3.30.565.10">
    <property type="entry name" value="Histidine kinase-like ATPase, C-terminal domain"/>
    <property type="match status" value="1"/>
</dbReference>
<accession>A0A964FFF3</accession>
<dbReference type="PROSITE" id="PS50109">
    <property type="entry name" value="HIS_KIN"/>
    <property type="match status" value="1"/>
</dbReference>
<organism evidence="5 6">
    <name type="scientific">Waterburya agarophytonicola KI4</name>
    <dbReference type="NCBI Taxonomy" id="2874699"/>
    <lineage>
        <taxon>Bacteria</taxon>
        <taxon>Bacillati</taxon>
        <taxon>Cyanobacteriota</taxon>
        <taxon>Cyanophyceae</taxon>
        <taxon>Pleurocapsales</taxon>
        <taxon>Hyellaceae</taxon>
        <taxon>Waterburya</taxon>
        <taxon>Waterburya agarophytonicola</taxon>
    </lineage>
</organism>
<dbReference type="InterPro" id="IPR005467">
    <property type="entry name" value="His_kinase_dom"/>
</dbReference>
<dbReference type="InterPro" id="IPR029016">
    <property type="entry name" value="GAF-like_dom_sf"/>
</dbReference>
<dbReference type="PANTHER" id="PTHR43102:SF2">
    <property type="entry name" value="GAF DOMAIN-CONTAINING PROTEIN"/>
    <property type="match status" value="1"/>
</dbReference>
<dbReference type="Gene3D" id="1.10.287.130">
    <property type="match status" value="1"/>
</dbReference>
<protein>
    <recommendedName>
        <fullName evidence="2">histidine kinase</fullName>
        <ecNumber evidence="2">2.7.13.3</ecNumber>
    </recommendedName>
</protein>
<evidence type="ECO:0000313" key="6">
    <source>
        <dbReference type="Proteomes" id="UP000729733"/>
    </source>
</evidence>
<dbReference type="SMART" id="SM00388">
    <property type="entry name" value="HisKA"/>
    <property type="match status" value="1"/>
</dbReference>
<keyword evidence="3 5" id="KW-0418">Kinase</keyword>
<evidence type="ECO:0000256" key="2">
    <source>
        <dbReference type="ARBA" id="ARBA00012438"/>
    </source>
</evidence>
<dbReference type="CDD" id="cd00082">
    <property type="entry name" value="HisKA"/>
    <property type="match status" value="1"/>
</dbReference>
<dbReference type="SMART" id="SM00065">
    <property type="entry name" value="GAF"/>
    <property type="match status" value="1"/>
</dbReference>
<dbReference type="SUPFAM" id="SSF55781">
    <property type="entry name" value="GAF domain-like"/>
    <property type="match status" value="1"/>
</dbReference>
<dbReference type="GO" id="GO:0000155">
    <property type="term" value="F:phosphorelay sensor kinase activity"/>
    <property type="evidence" value="ECO:0007669"/>
    <property type="project" value="InterPro"/>
</dbReference>
<dbReference type="EMBL" id="JADWDC010000027">
    <property type="protein sequence ID" value="MCC0177700.1"/>
    <property type="molecule type" value="Genomic_DNA"/>
</dbReference>
<comment type="caution">
    <text evidence="5">The sequence shown here is derived from an EMBL/GenBank/DDBJ whole genome shotgun (WGS) entry which is preliminary data.</text>
</comment>
<dbReference type="Pfam" id="PF01590">
    <property type="entry name" value="GAF"/>
    <property type="match status" value="1"/>
</dbReference>
<comment type="catalytic activity">
    <reaction evidence="1">
        <text>ATP + protein L-histidine = ADP + protein N-phospho-L-histidine.</text>
        <dbReference type="EC" id="2.7.13.3"/>
    </reaction>
</comment>